<evidence type="ECO:0000313" key="3">
    <source>
        <dbReference type="WBParaSite" id="EgrG_002045400"/>
    </source>
</evidence>
<sequence>MTLPPVLSNHRGYSVDSVVCDSAPQTATTAQHIHHLRQLTWGGNADTALLTQKTAQATFTTSACSLIIGPTGNRHHWKEHGMV</sequence>
<evidence type="ECO:0000313" key="2">
    <source>
        <dbReference type="Proteomes" id="UP000492820"/>
    </source>
</evidence>
<reference evidence="1" key="2">
    <citation type="submission" date="2014-06" db="EMBL/GenBank/DDBJ databases">
        <authorList>
            <person name="Aslett M."/>
        </authorList>
    </citation>
    <scope>NUCLEOTIDE SEQUENCE</scope>
</reference>
<gene>
    <name evidence="1" type="ORF">EgrG_002045400</name>
</gene>
<dbReference type="WBParaSite" id="EgrG_002045400">
    <property type="protein sequence ID" value="EgrG_002045400"/>
    <property type="gene ID" value="EgrG_002045400"/>
</dbReference>
<evidence type="ECO:0000313" key="1">
    <source>
        <dbReference type="EMBL" id="CDS23770.1"/>
    </source>
</evidence>
<protein>
    <submittedName>
        <fullName evidence="1 3">Uncharacterized protein</fullName>
    </submittedName>
</protein>
<name>A0A068WUD3_ECHGR</name>
<reference evidence="3" key="3">
    <citation type="submission" date="2020-10" db="UniProtKB">
        <authorList>
            <consortium name="WormBaseParasite"/>
        </authorList>
    </citation>
    <scope>IDENTIFICATION</scope>
</reference>
<dbReference type="AlphaFoldDB" id="A0A068WUD3"/>
<proteinExistence type="predicted"/>
<dbReference type="Proteomes" id="UP000492820">
    <property type="component" value="Unassembled WGS sequence"/>
</dbReference>
<dbReference type="EMBL" id="LK028594">
    <property type="protein sequence ID" value="CDS23770.1"/>
    <property type="molecule type" value="Genomic_DNA"/>
</dbReference>
<reference evidence="1 2" key="1">
    <citation type="journal article" date="2013" name="Nature">
        <title>The genomes of four tapeworm species reveal adaptations to parasitism.</title>
        <authorList>
            <person name="Tsai I.J."/>
            <person name="Zarowiecki M."/>
            <person name="Holroyd N."/>
            <person name="Garciarrubio A."/>
            <person name="Sanchez-Flores A."/>
            <person name="Brooks K.L."/>
            <person name="Tracey A."/>
            <person name="Bobes R.J."/>
            <person name="Fragoso G."/>
            <person name="Sciutto E."/>
            <person name="Aslett M."/>
            <person name="Beasley H."/>
            <person name="Bennett H.M."/>
            <person name="Cai J."/>
            <person name="Camicia F."/>
            <person name="Clark R."/>
            <person name="Cucher M."/>
            <person name="De Silva N."/>
            <person name="Day T.A."/>
            <person name="Deplazes P."/>
            <person name="Estrada K."/>
            <person name="Fernandez C."/>
            <person name="Holland P.W."/>
            <person name="Hou J."/>
            <person name="Hu S."/>
            <person name="Huckvale T."/>
            <person name="Hung S.S."/>
            <person name="Kamenetzky L."/>
            <person name="Keane J.A."/>
            <person name="Kiss F."/>
            <person name="Koziol U."/>
            <person name="Lambert O."/>
            <person name="Liu K."/>
            <person name="Luo X."/>
            <person name="Luo Y."/>
            <person name="Macchiaroli N."/>
            <person name="Nichol S."/>
            <person name="Paps J."/>
            <person name="Parkinson J."/>
            <person name="Pouchkina-Stantcheva N."/>
            <person name="Riddiford N."/>
            <person name="Rosenzvit M."/>
            <person name="Salinas G."/>
            <person name="Wasmuth J.D."/>
            <person name="Zamanian M."/>
            <person name="Zheng Y."/>
            <person name="Cai X."/>
            <person name="Soberon X."/>
            <person name="Olson P.D."/>
            <person name="Laclette J.P."/>
            <person name="Brehm K."/>
            <person name="Berriman M."/>
            <person name="Garciarrubio A."/>
            <person name="Bobes R.J."/>
            <person name="Fragoso G."/>
            <person name="Sanchez-Flores A."/>
            <person name="Estrada K."/>
            <person name="Cevallos M.A."/>
            <person name="Morett E."/>
            <person name="Gonzalez V."/>
            <person name="Portillo T."/>
            <person name="Ochoa-Leyva A."/>
            <person name="Jose M.V."/>
            <person name="Sciutto E."/>
            <person name="Landa A."/>
            <person name="Jimenez L."/>
            <person name="Valdes V."/>
            <person name="Carrero J.C."/>
            <person name="Larralde C."/>
            <person name="Morales-Montor J."/>
            <person name="Limon-Lason J."/>
            <person name="Soberon X."/>
            <person name="Laclette J.P."/>
        </authorList>
    </citation>
    <scope>NUCLEOTIDE SEQUENCE [LARGE SCALE GENOMIC DNA]</scope>
</reference>
<organism evidence="1">
    <name type="scientific">Echinococcus granulosus</name>
    <name type="common">Hydatid tapeworm</name>
    <dbReference type="NCBI Taxonomy" id="6210"/>
    <lineage>
        <taxon>Eukaryota</taxon>
        <taxon>Metazoa</taxon>
        <taxon>Spiralia</taxon>
        <taxon>Lophotrochozoa</taxon>
        <taxon>Platyhelminthes</taxon>
        <taxon>Cestoda</taxon>
        <taxon>Eucestoda</taxon>
        <taxon>Cyclophyllidea</taxon>
        <taxon>Taeniidae</taxon>
        <taxon>Echinococcus</taxon>
        <taxon>Echinococcus granulosus group</taxon>
    </lineage>
</organism>
<accession>A0A068WUD3</accession>